<keyword evidence="2" id="KW-1185">Reference proteome</keyword>
<organism evidence="1 2">
    <name type="scientific">Streptomonospora salina</name>
    <dbReference type="NCBI Taxonomy" id="104205"/>
    <lineage>
        <taxon>Bacteria</taxon>
        <taxon>Bacillati</taxon>
        <taxon>Actinomycetota</taxon>
        <taxon>Actinomycetes</taxon>
        <taxon>Streptosporangiales</taxon>
        <taxon>Nocardiopsidaceae</taxon>
        <taxon>Streptomonospora</taxon>
    </lineage>
</organism>
<comment type="caution">
    <text evidence="1">The sequence shown here is derived from an EMBL/GenBank/DDBJ whole genome shotgun (WGS) entry which is preliminary data.</text>
</comment>
<protein>
    <submittedName>
        <fullName evidence="1">Uncharacterized protein</fullName>
    </submittedName>
</protein>
<gene>
    <name evidence="1" type="ORF">HNR25_001871</name>
</gene>
<name>A0A841ECD3_9ACTN</name>
<sequence length="41" mass="4598">MGARYREGQVVTHWEMVDSELLPTWCSGCSEGVRRGVATNE</sequence>
<evidence type="ECO:0000313" key="1">
    <source>
        <dbReference type="EMBL" id="MBB5998120.1"/>
    </source>
</evidence>
<dbReference type="Proteomes" id="UP000578077">
    <property type="component" value="Unassembled WGS sequence"/>
</dbReference>
<accession>A0A841ECD3</accession>
<proteinExistence type="predicted"/>
<evidence type="ECO:0000313" key="2">
    <source>
        <dbReference type="Proteomes" id="UP000578077"/>
    </source>
</evidence>
<reference evidence="1 2" key="1">
    <citation type="submission" date="2020-08" db="EMBL/GenBank/DDBJ databases">
        <title>Sequencing the genomes of 1000 actinobacteria strains.</title>
        <authorList>
            <person name="Klenk H.-P."/>
        </authorList>
    </citation>
    <scope>NUCLEOTIDE SEQUENCE [LARGE SCALE GENOMIC DNA]</scope>
    <source>
        <strain evidence="1 2">DSM 44593</strain>
    </source>
</reference>
<dbReference type="EMBL" id="JACHLY010000001">
    <property type="protein sequence ID" value="MBB5998120.1"/>
    <property type="molecule type" value="Genomic_DNA"/>
</dbReference>
<dbReference type="AlphaFoldDB" id="A0A841ECD3"/>